<keyword evidence="4 10" id="KW-0547">Nucleotide-binding</keyword>
<dbReference type="Gene3D" id="3.40.50.20">
    <property type="match status" value="1"/>
</dbReference>
<dbReference type="SUPFAM" id="SSF52440">
    <property type="entry name" value="PreATP-grasp domain"/>
    <property type="match status" value="1"/>
</dbReference>
<feature type="domain" description="ATP-grasp" evidence="11">
    <location>
        <begin position="117"/>
        <end position="333"/>
    </location>
</feature>
<dbReference type="InterPro" id="IPR011761">
    <property type="entry name" value="ATP-grasp"/>
</dbReference>
<dbReference type="Pfam" id="PF02843">
    <property type="entry name" value="GARS_C"/>
    <property type="match status" value="1"/>
</dbReference>
<evidence type="ECO:0000256" key="4">
    <source>
        <dbReference type="ARBA" id="ARBA00022741"/>
    </source>
</evidence>
<dbReference type="GO" id="GO:0004637">
    <property type="term" value="F:phosphoribosylamine-glycine ligase activity"/>
    <property type="evidence" value="ECO:0007669"/>
    <property type="project" value="UniProtKB-EC"/>
</dbReference>
<dbReference type="GO" id="GO:0009113">
    <property type="term" value="P:purine nucleobase biosynthetic process"/>
    <property type="evidence" value="ECO:0007669"/>
    <property type="project" value="InterPro"/>
</dbReference>
<dbReference type="NCBIfam" id="TIGR00877">
    <property type="entry name" value="purD"/>
    <property type="match status" value="1"/>
</dbReference>
<dbReference type="SUPFAM" id="SSF51246">
    <property type="entry name" value="Rudiment single hybrid motif"/>
    <property type="match status" value="1"/>
</dbReference>
<dbReference type="GO" id="GO:0046872">
    <property type="term" value="F:metal ion binding"/>
    <property type="evidence" value="ECO:0007669"/>
    <property type="project" value="InterPro"/>
</dbReference>
<evidence type="ECO:0000256" key="7">
    <source>
        <dbReference type="ARBA" id="ARBA00038345"/>
    </source>
</evidence>
<dbReference type="InterPro" id="IPR020562">
    <property type="entry name" value="PRibGlycinamide_synth_N"/>
</dbReference>
<dbReference type="Gene3D" id="3.30.470.20">
    <property type="entry name" value="ATP-grasp fold, B domain"/>
    <property type="match status" value="1"/>
</dbReference>
<dbReference type="AlphaFoldDB" id="G4RLY3"/>
<keyword evidence="3 12" id="KW-0436">Ligase</keyword>
<protein>
    <recommendedName>
        <fullName evidence="2">phosphoribosylamine--glycine ligase</fullName>
        <ecNumber evidence="2">6.3.4.13</ecNumber>
    </recommendedName>
    <alternativeName>
        <fullName evidence="8">Glycinamide ribonucleotide synthetase</fullName>
    </alternativeName>
    <alternativeName>
        <fullName evidence="9">Phosphoribosylglycinamide synthetase</fullName>
    </alternativeName>
</protein>
<dbReference type="Proteomes" id="UP000002654">
    <property type="component" value="Chromosome"/>
</dbReference>
<dbReference type="EMBL" id="FN869859">
    <property type="protein sequence ID" value="CCC82578.1"/>
    <property type="molecule type" value="Genomic_DNA"/>
</dbReference>
<dbReference type="UniPathway" id="UPA00074">
    <property type="reaction ID" value="UER00125"/>
</dbReference>
<dbReference type="InterPro" id="IPR000115">
    <property type="entry name" value="PRibGlycinamide_synth"/>
</dbReference>
<dbReference type="PANTHER" id="PTHR43472:SF1">
    <property type="entry name" value="PHOSPHORIBOSYLAMINE--GLYCINE LIGASE, CHLOROPLASTIC"/>
    <property type="match status" value="1"/>
</dbReference>
<evidence type="ECO:0000259" key="11">
    <source>
        <dbReference type="PROSITE" id="PS50975"/>
    </source>
</evidence>
<dbReference type="EC" id="6.3.4.13" evidence="2"/>
<dbReference type="PANTHER" id="PTHR43472">
    <property type="entry name" value="PHOSPHORIBOSYLAMINE--GLYCINE LIGASE"/>
    <property type="match status" value="1"/>
</dbReference>
<dbReference type="InterPro" id="IPR020560">
    <property type="entry name" value="PRibGlycinamide_synth_C-dom"/>
</dbReference>
<dbReference type="PaxDb" id="768679-TTX_1964"/>
<sequence>MQRRMEKVLVVGDGAREHALAWSLSKSGVRVYAMGKHVNPGIKDVVKRTGGDYRLGDYLDPAQAVKTAEEISPDLVVIGPEEPLFRGVSDRLIERGFLTLGAPFKGALIEMRKDIARNIMWKYKIPGRLAFAVFKDLNEALSYIKAMGSVAIKPIRQAGGKGVRVVYSSGQYLEEAREQLARSRLADVVDALANYRDVESGVLVEEAVWGVEYTVQALADGSSVLPFPVVQDNPHAFELGLGPECGGMGTVAPLDYVTEEEQAEAAEILKRTIEAVKLEFGVEYRGVISAQMMLTAYGPTLIEFYSRFGDPEALNVMYLLDDDAYELFTRAASGRLGGLKVGFRGEYTVVKAIAPLGYPVDRAMARGRRFTIDWDIVQREGCYVFFGSAVEDSAGYVTLGSRAVEVLAAGRTPSEAYERAERCATAVRGDGLFYRRDIGSAEYLRSMRDRAEKVRAVYKWRRERGLGGKRIDWAPGAKISVVDYA</sequence>
<dbReference type="PROSITE" id="PS50975">
    <property type="entry name" value="ATP_GRASP"/>
    <property type="match status" value="1"/>
</dbReference>
<dbReference type="STRING" id="768679.TTX_1964"/>
<evidence type="ECO:0000256" key="2">
    <source>
        <dbReference type="ARBA" id="ARBA00013255"/>
    </source>
</evidence>
<keyword evidence="6 10" id="KW-0067">ATP-binding</keyword>
<name>G4RLY3_THETK</name>
<comment type="similarity">
    <text evidence="7">Belongs to the GARS family.</text>
</comment>
<accession>G4RLY3</accession>
<evidence type="ECO:0000313" key="13">
    <source>
        <dbReference type="Proteomes" id="UP000002654"/>
    </source>
</evidence>
<dbReference type="InterPro" id="IPR037123">
    <property type="entry name" value="PRibGlycinamide_synth_C_sf"/>
</dbReference>
<dbReference type="Pfam" id="PF02844">
    <property type="entry name" value="GARS_N"/>
    <property type="match status" value="1"/>
</dbReference>
<dbReference type="InterPro" id="IPR020561">
    <property type="entry name" value="PRibGlycinamid_synth_ATP-grasp"/>
</dbReference>
<dbReference type="GO" id="GO:0006189">
    <property type="term" value="P:'de novo' IMP biosynthetic process"/>
    <property type="evidence" value="ECO:0007669"/>
    <property type="project" value="UniProtKB-UniPathway"/>
</dbReference>
<keyword evidence="13" id="KW-1185">Reference proteome</keyword>
<dbReference type="Gene3D" id="3.30.1490.20">
    <property type="entry name" value="ATP-grasp fold, A domain"/>
    <property type="match status" value="1"/>
</dbReference>
<dbReference type="eggNOG" id="arCOG04415">
    <property type="taxonomic scope" value="Archaea"/>
</dbReference>
<evidence type="ECO:0000256" key="10">
    <source>
        <dbReference type="PROSITE-ProRule" id="PRU00409"/>
    </source>
</evidence>
<gene>
    <name evidence="12" type="primary">purD</name>
    <name evidence="12" type="ordered locus">TTX_1964</name>
</gene>
<dbReference type="Gene3D" id="3.90.600.10">
    <property type="entry name" value="Phosphoribosylglycinamide synthetase, C-terminal domain"/>
    <property type="match status" value="1"/>
</dbReference>
<evidence type="ECO:0000256" key="5">
    <source>
        <dbReference type="ARBA" id="ARBA00022755"/>
    </source>
</evidence>
<dbReference type="KEGG" id="ttn:TTX_1964"/>
<evidence type="ECO:0000256" key="3">
    <source>
        <dbReference type="ARBA" id="ARBA00022598"/>
    </source>
</evidence>
<dbReference type="SMART" id="SM01209">
    <property type="entry name" value="GARS_A"/>
    <property type="match status" value="1"/>
</dbReference>
<dbReference type="InterPro" id="IPR011054">
    <property type="entry name" value="Rudment_hybrid_motif"/>
</dbReference>
<evidence type="ECO:0000256" key="9">
    <source>
        <dbReference type="ARBA" id="ARBA00042864"/>
    </source>
</evidence>
<evidence type="ECO:0000256" key="8">
    <source>
        <dbReference type="ARBA" id="ARBA00042242"/>
    </source>
</evidence>
<dbReference type="HOGENOM" id="CLU_027420_3_0_2"/>
<dbReference type="PATRIC" id="fig|768679.9.peg.1987"/>
<dbReference type="InterPro" id="IPR016185">
    <property type="entry name" value="PreATP-grasp_dom_sf"/>
</dbReference>
<keyword evidence="5" id="KW-0658">Purine biosynthesis</keyword>
<organism evidence="12 13">
    <name type="scientific">Thermoproteus tenax (strain ATCC 35583 / DSM 2078 / JCM 9277 / NBRC 100435 / Kra 1)</name>
    <dbReference type="NCBI Taxonomy" id="768679"/>
    <lineage>
        <taxon>Archaea</taxon>
        <taxon>Thermoproteota</taxon>
        <taxon>Thermoprotei</taxon>
        <taxon>Thermoproteales</taxon>
        <taxon>Thermoproteaceae</taxon>
        <taxon>Thermoproteus</taxon>
    </lineage>
</organism>
<dbReference type="SUPFAM" id="SSF56059">
    <property type="entry name" value="Glutathione synthetase ATP-binding domain-like"/>
    <property type="match status" value="1"/>
</dbReference>
<evidence type="ECO:0000313" key="12">
    <source>
        <dbReference type="EMBL" id="CCC82578.1"/>
    </source>
</evidence>
<dbReference type="GO" id="GO:0005524">
    <property type="term" value="F:ATP binding"/>
    <property type="evidence" value="ECO:0007669"/>
    <property type="project" value="UniProtKB-UniRule"/>
</dbReference>
<dbReference type="SMART" id="SM01210">
    <property type="entry name" value="GARS_C"/>
    <property type="match status" value="1"/>
</dbReference>
<dbReference type="InterPro" id="IPR013815">
    <property type="entry name" value="ATP_grasp_subdomain_1"/>
</dbReference>
<reference evidence="12 13" key="1">
    <citation type="journal article" date="2011" name="PLoS ONE">
        <title>The complete genome sequence of Thermoproteus tenax: a physiologically versatile member of the Crenarchaeota.</title>
        <authorList>
            <person name="Siebers B."/>
            <person name="Zaparty M."/>
            <person name="Raddatz G."/>
            <person name="Tjaden B."/>
            <person name="Albers S.V."/>
            <person name="Bell S.D."/>
            <person name="Blombach F."/>
            <person name="Kletzin A."/>
            <person name="Kyrpides N."/>
            <person name="Lanz C."/>
            <person name="Plagens A."/>
            <person name="Rampp M."/>
            <person name="Rosinus A."/>
            <person name="von Jan M."/>
            <person name="Makarova K.S."/>
            <person name="Klenk H.P."/>
            <person name="Schuster S.C."/>
            <person name="Hensel R."/>
        </authorList>
    </citation>
    <scope>NUCLEOTIDE SEQUENCE [LARGE SCALE GENOMIC DNA]</scope>
    <source>
        <strain evidence="13">ATCC 35583 / DSM 2078 / JCM 9277 / NBRC 100435 / Kra 1</strain>
    </source>
</reference>
<evidence type="ECO:0000256" key="6">
    <source>
        <dbReference type="ARBA" id="ARBA00022840"/>
    </source>
</evidence>
<proteinExistence type="inferred from homology"/>
<evidence type="ECO:0000256" key="1">
    <source>
        <dbReference type="ARBA" id="ARBA00005174"/>
    </source>
</evidence>
<dbReference type="Pfam" id="PF01071">
    <property type="entry name" value="GARS_A"/>
    <property type="match status" value="1"/>
</dbReference>
<comment type="pathway">
    <text evidence="1">Purine metabolism; IMP biosynthesis via de novo pathway; N(1)-(5-phospho-D-ribosyl)glycinamide from 5-phospho-alpha-D-ribose 1-diphosphate: step 2/2.</text>
</comment>